<evidence type="ECO:0000313" key="1">
    <source>
        <dbReference type="EMBL" id="GAA2627854.1"/>
    </source>
</evidence>
<accession>A0ABP6CYN8</accession>
<comment type="caution">
    <text evidence="1">The sequence shown here is derived from an EMBL/GenBank/DDBJ whole genome shotgun (WGS) entry which is preliminary data.</text>
</comment>
<gene>
    <name evidence="1" type="ORF">GCM10010411_76340</name>
</gene>
<dbReference type="Proteomes" id="UP001501509">
    <property type="component" value="Unassembled WGS sequence"/>
</dbReference>
<organism evidence="1 2">
    <name type="scientific">Actinomadura fulvescens</name>
    <dbReference type="NCBI Taxonomy" id="46160"/>
    <lineage>
        <taxon>Bacteria</taxon>
        <taxon>Bacillati</taxon>
        <taxon>Actinomycetota</taxon>
        <taxon>Actinomycetes</taxon>
        <taxon>Streptosporangiales</taxon>
        <taxon>Thermomonosporaceae</taxon>
        <taxon>Actinomadura</taxon>
    </lineage>
</organism>
<name>A0ABP6CYN8_9ACTN</name>
<sequence>MSTGVLTIHTRYYTLDDVHDGDVTPTDENEQEHRDLTPAEAAELLVTTGLCGQYALSVHPVQLDQLTGHEWFCLPDGSVIADTWDAHYTGLLMERTGHLSGWSVQDFRSIVFAALTA</sequence>
<evidence type="ECO:0000313" key="2">
    <source>
        <dbReference type="Proteomes" id="UP001501509"/>
    </source>
</evidence>
<keyword evidence="2" id="KW-1185">Reference proteome</keyword>
<dbReference type="EMBL" id="BAAATD010000013">
    <property type="protein sequence ID" value="GAA2627854.1"/>
    <property type="molecule type" value="Genomic_DNA"/>
</dbReference>
<dbReference type="RefSeq" id="WP_344547367.1">
    <property type="nucleotide sequence ID" value="NZ_BAAATD010000013.1"/>
</dbReference>
<reference evidence="2" key="1">
    <citation type="journal article" date="2019" name="Int. J. Syst. Evol. Microbiol.">
        <title>The Global Catalogue of Microorganisms (GCM) 10K type strain sequencing project: providing services to taxonomists for standard genome sequencing and annotation.</title>
        <authorList>
            <consortium name="The Broad Institute Genomics Platform"/>
            <consortium name="The Broad Institute Genome Sequencing Center for Infectious Disease"/>
            <person name="Wu L."/>
            <person name="Ma J."/>
        </authorList>
    </citation>
    <scope>NUCLEOTIDE SEQUENCE [LARGE SCALE GENOMIC DNA]</scope>
    <source>
        <strain evidence="2">JCM 6833</strain>
    </source>
</reference>
<proteinExistence type="predicted"/>
<protein>
    <submittedName>
        <fullName evidence="1">Uncharacterized protein</fullName>
    </submittedName>
</protein>